<keyword evidence="1" id="KW-0472">Membrane</keyword>
<dbReference type="AlphaFoldDB" id="A0A3A3GFW8"/>
<organism evidence="2 3">
    <name type="scientific">Paenibacillus thiaminolyticus</name>
    <name type="common">Bacillus thiaminolyticus</name>
    <dbReference type="NCBI Taxonomy" id="49283"/>
    <lineage>
        <taxon>Bacteria</taxon>
        <taxon>Bacillati</taxon>
        <taxon>Bacillota</taxon>
        <taxon>Bacilli</taxon>
        <taxon>Bacillales</taxon>
        <taxon>Paenibacillaceae</taxon>
        <taxon>Paenibacillus</taxon>
    </lineage>
</organism>
<dbReference type="EMBL" id="QYZD01000012">
    <property type="protein sequence ID" value="RJG23062.1"/>
    <property type="molecule type" value="Genomic_DNA"/>
</dbReference>
<sequence length="80" mass="9224">MHNILLLVFAVFIIAALVGSFVFKKNIFKSDQTVLVLFVLLVIMSWNYTFLYDPGNLYYSIALTVVLFLVALKTFLWSKK</sequence>
<evidence type="ECO:0000256" key="1">
    <source>
        <dbReference type="SAM" id="Phobius"/>
    </source>
</evidence>
<gene>
    <name evidence="2" type="ORF">DQX05_14370</name>
</gene>
<protein>
    <submittedName>
        <fullName evidence="2">Uncharacterized protein</fullName>
    </submittedName>
</protein>
<feature type="transmembrane region" description="Helical" evidence="1">
    <location>
        <begin position="6"/>
        <end position="23"/>
    </location>
</feature>
<feature type="transmembrane region" description="Helical" evidence="1">
    <location>
        <begin position="35"/>
        <end position="51"/>
    </location>
</feature>
<proteinExistence type="predicted"/>
<dbReference type="Proteomes" id="UP000266177">
    <property type="component" value="Unassembled WGS sequence"/>
</dbReference>
<keyword evidence="1" id="KW-1133">Transmembrane helix</keyword>
<reference evidence="2 3" key="1">
    <citation type="submission" date="2018-09" db="EMBL/GenBank/DDBJ databases">
        <title>Paenibacillus SK2017-BO5.</title>
        <authorList>
            <person name="Piskunova J.V."/>
            <person name="Dubiley S.A."/>
            <person name="Severinov K.V."/>
        </authorList>
    </citation>
    <scope>NUCLEOTIDE SEQUENCE [LARGE SCALE GENOMIC DNA]</scope>
    <source>
        <strain evidence="2 3">BO5</strain>
    </source>
</reference>
<name>A0A3A3GFW8_PANTH</name>
<evidence type="ECO:0000313" key="3">
    <source>
        <dbReference type="Proteomes" id="UP000266177"/>
    </source>
</evidence>
<evidence type="ECO:0000313" key="2">
    <source>
        <dbReference type="EMBL" id="RJG23062.1"/>
    </source>
</evidence>
<accession>A0A3A3GFW8</accession>
<keyword evidence="1" id="KW-0812">Transmembrane</keyword>
<comment type="caution">
    <text evidence="2">The sequence shown here is derived from an EMBL/GenBank/DDBJ whole genome shotgun (WGS) entry which is preliminary data.</text>
</comment>
<feature type="transmembrane region" description="Helical" evidence="1">
    <location>
        <begin position="57"/>
        <end position="76"/>
    </location>
</feature>